<dbReference type="Proteomes" id="UP000190852">
    <property type="component" value="Unassembled WGS sequence"/>
</dbReference>
<comment type="catalytic activity">
    <reaction evidence="14">
        <text>ATP + H2O + 4 H(+)(in) = ADP + phosphate + 5 H(+)(out)</text>
        <dbReference type="Rhea" id="RHEA:57720"/>
        <dbReference type="ChEBI" id="CHEBI:15377"/>
        <dbReference type="ChEBI" id="CHEBI:15378"/>
        <dbReference type="ChEBI" id="CHEBI:30616"/>
        <dbReference type="ChEBI" id="CHEBI:43474"/>
        <dbReference type="ChEBI" id="CHEBI:456216"/>
        <dbReference type="EC" id="7.1.2.2"/>
    </reaction>
</comment>
<comment type="function">
    <text evidence="1 14">Produces ATP from ADP in the presence of a proton gradient across the membrane. The alpha chain is a regulatory subunit.</text>
</comment>
<dbReference type="PANTHER" id="PTHR48082">
    <property type="entry name" value="ATP SYNTHASE SUBUNIT ALPHA, MITOCHONDRIAL"/>
    <property type="match status" value="1"/>
</dbReference>
<dbReference type="GO" id="GO:0005524">
    <property type="term" value="F:ATP binding"/>
    <property type="evidence" value="ECO:0007669"/>
    <property type="project" value="UniProtKB-UniRule"/>
</dbReference>
<dbReference type="GO" id="GO:0043531">
    <property type="term" value="F:ADP binding"/>
    <property type="evidence" value="ECO:0007669"/>
    <property type="project" value="TreeGrafter"/>
</dbReference>
<reference evidence="19" key="1">
    <citation type="submission" date="2017-02" db="EMBL/GenBank/DDBJ databases">
        <authorList>
            <person name="Varghese N."/>
            <person name="Submissions S."/>
        </authorList>
    </citation>
    <scope>NUCLEOTIDE SEQUENCE [LARGE SCALE GENOMIC DNA]</scope>
    <source>
        <strain evidence="19">DSM 24967</strain>
    </source>
</reference>
<evidence type="ECO:0000256" key="7">
    <source>
        <dbReference type="ARBA" id="ARBA00022840"/>
    </source>
</evidence>
<dbReference type="InterPro" id="IPR023366">
    <property type="entry name" value="ATP_synth_asu-like_sf"/>
</dbReference>
<protein>
    <recommendedName>
        <fullName evidence="14">ATP synthase subunit alpha</fullName>
        <ecNumber evidence="14">7.1.2.2</ecNumber>
    </recommendedName>
    <alternativeName>
        <fullName evidence="14">ATP synthase F1 sector subunit alpha</fullName>
    </alternativeName>
    <alternativeName>
        <fullName evidence="14">F-ATPase subunit alpha</fullName>
    </alternativeName>
</protein>
<keyword evidence="11 14" id="KW-0139">CF(1)</keyword>
<dbReference type="GO" id="GO:0045259">
    <property type="term" value="C:proton-transporting ATP synthase complex"/>
    <property type="evidence" value="ECO:0007669"/>
    <property type="project" value="UniProtKB-KW"/>
</dbReference>
<keyword evidence="8 14" id="KW-1278">Translocase</keyword>
<dbReference type="SUPFAM" id="SSF52540">
    <property type="entry name" value="P-loop containing nucleoside triphosphate hydrolases"/>
    <property type="match status" value="1"/>
</dbReference>
<dbReference type="Gene3D" id="3.40.50.300">
    <property type="entry name" value="P-loop containing nucleotide triphosphate hydrolases"/>
    <property type="match status" value="1"/>
</dbReference>
<dbReference type="InterPro" id="IPR000194">
    <property type="entry name" value="ATPase_F1/V1/A1_a/bsu_nucl-bd"/>
</dbReference>
<sequence>MVNGLKIGEVSDVLLNQLQDIKPDIHLSEVGTVLQVSDGVARIYGLHRAESNELLEFKNGMKAIVMNLEEDNVGAVLLGPTDKVEEGDVVTRTGKIASIQVGEGLLGRVVDALGNAIDGLGPVTNVPYEMPLERKAPGVIFRQPVNEPLQTGIKAIDAMIPIGRGQRELIIGDRQTGKTSIAIDAILNQRANYEAGKPVYCIYVAIGQKASTVASIVNTLKEKGAMKYTVVISATASDPAAMQYFAPFAGAAVGEYFRDTGRHALVVYDDLSKQAVAYREVSLILRRPSGREAYPGDVFYLHSRLLERAAKIIAQQEVASQMNDLPESLRSEVKGGGSLTALPIIETQAGDVSAYIPTNVISITDGQIFLETDLFNQGVRPAINVGISVSRVGGNAQIKSMKKVAGTLKIDQAQYRELESFTKFGGDMDQVTALTIDKGQKNTRLLIQPQYNPMPVEYQIAILFCGTTGLLKNVPLSKVHAFEKSFLNMLEQKHRTDILDKLKEGVIDDDCKLKLKEIAKDIASSY</sequence>
<keyword evidence="14" id="KW-1003">Cell membrane</keyword>
<dbReference type="CDD" id="cd18113">
    <property type="entry name" value="ATP-synt_F1_alpha_C"/>
    <property type="match status" value="1"/>
</dbReference>
<evidence type="ECO:0000256" key="5">
    <source>
        <dbReference type="ARBA" id="ARBA00022741"/>
    </source>
</evidence>
<dbReference type="Pfam" id="PF00306">
    <property type="entry name" value="ATP-synt_ab_C"/>
    <property type="match status" value="1"/>
</dbReference>
<dbReference type="Gene3D" id="1.20.150.20">
    <property type="entry name" value="ATP synthase alpha/beta chain, C-terminal domain"/>
    <property type="match status" value="1"/>
</dbReference>
<evidence type="ECO:0000256" key="4">
    <source>
        <dbReference type="ARBA" id="ARBA00022448"/>
    </source>
</evidence>
<feature type="domain" description="ATPase F1/V1/A1 complex alpha/beta subunit nucleotide-binding" evidence="15">
    <location>
        <begin position="152"/>
        <end position="390"/>
    </location>
</feature>
<keyword evidence="10 14" id="KW-0472">Membrane</keyword>
<dbReference type="Pfam" id="PF00006">
    <property type="entry name" value="ATP-synt_ab"/>
    <property type="match status" value="1"/>
</dbReference>
<evidence type="ECO:0000256" key="3">
    <source>
        <dbReference type="ARBA" id="ARBA00008936"/>
    </source>
</evidence>
<dbReference type="FunFam" id="1.20.150.20:FF:000001">
    <property type="entry name" value="ATP synthase subunit alpha"/>
    <property type="match status" value="1"/>
</dbReference>
<evidence type="ECO:0000259" key="16">
    <source>
        <dbReference type="Pfam" id="PF00306"/>
    </source>
</evidence>
<evidence type="ECO:0000256" key="8">
    <source>
        <dbReference type="ARBA" id="ARBA00022967"/>
    </source>
</evidence>
<evidence type="ECO:0000313" key="19">
    <source>
        <dbReference type="Proteomes" id="UP000190852"/>
    </source>
</evidence>
<dbReference type="InterPro" id="IPR005294">
    <property type="entry name" value="ATP_synth_F1_asu"/>
</dbReference>
<dbReference type="InterPro" id="IPR036121">
    <property type="entry name" value="ATPase_F1/V1/A1_a/bsu_N_sf"/>
</dbReference>
<evidence type="ECO:0000256" key="12">
    <source>
        <dbReference type="ARBA" id="ARBA00023310"/>
    </source>
</evidence>
<dbReference type="InterPro" id="IPR004100">
    <property type="entry name" value="ATPase_F1/V1/A1_a/bsu_N"/>
</dbReference>
<gene>
    <name evidence="14" type="primary">atpA</name>
    <name evidence="18" type="ORF">SAMN05660349_02182</name>
</gene>
<dbReference type="EC" id="7.1.2.2" evidence="14"/>
<name>A0A1T5CZD5_9BACT</name>
<dbReference type="SUPFAM" id="SSF47917">
    <property type="entry name" value="C-terminal domain of alpha and beta subunits of F1 ATP synthase"/>
    <property type="match status" value="1"/>
</dbReference>
<dbReference type="EMBL" id="FUYQ01000015">
    <property type="protein sequence ID" value="SKB64759.1"/>
    <property type="molecule type" value="Genomic_DNA"/>
</dbReference>
<dbReference type="HAMAP" id="MF_01346">
    <property type="entry name" value="ATP_synth_alpha_bact"/>
    <property type="match status" value="1"/>
</dbReference>
<evidence type="ECO:0000256" key="1">
    <source>
        <dbReference type="ARBA" id="ARBA00003784"/>
    </source>
</evidence>
<feature type="binding site" evidence="14">
    <location>
        <begin position="172"/>
        <end position="179"/>
    </location>
    <ligand>
        <name>ATP</name>
        <dbReference type="ChEBI" id="CHEBI:30616"/>
    </ligand>
</feature>
<evidence type="ECO:0000313" key="18">
    <source>
        <dbReference type="EMBL" id="SKB64759.1"/>
    </source>
</evidence>
<dbReference type="InterPro" id="IPR027417">
    <property type="entry name" value="P-loop_NTPase"/>
</dbReference>
<keyword evidence="6 14" id="KW-0375">Hydrogen ion transport</keyword>
<dbReference type="FunFam" id="3.40.50.300:FF:000002">
    <property type="entry name" value="ATP synthase subunit alpha"/>
    <property type="match status" value="1"/>
</dbReference>
<dbReference type="RefSeq" id="WP_079683669.1">
    <property type="nucleotide sequence ID" value="NZ_FUYQ01000015.1"/>
</dbReference>
<comment type="subunit">
    <text evidence="13">F-type ATPases have 2 components, CF(1) - the catalytic core - and CF(0) - the membrane proton channel. CF(1) has five subunits: alpha(3), beta(3), gamma(1), delta(1), epsilon(1). CF(0) has four main subunits: a(1), b(1), b'(1) and c(9-12).</text>
</comment>
<dbReference type="NCBIfam" id="TIGR00962">
    <property type="entry name" value="atpA"/>
    <property type="match status" value="1"/>
</dbReference>
<proteinExistence type="inferred from homology"/>
<keyword evidence="9 14" id="KW-0406">Ion transport</keyword>
<accession>A0A1T5CZD5</accession>
<dbReference type="PROSITE" id="PS00152">
    <property type="entry name" value="ATPASE_ALPHA_BETA"/>
    <property type="match status" value="1"/>
</dbReference>
<keyword evidence="5 14" id="KW-0547">Nucleotide-binding</keyword>
<evidence type="ECO:0000256" key="10">
    <source>
        <dbReference type="ARBA" id="ARBA00023136"/>
    </source>
</evidence>
<dbReference type="GO" id="GO:0046933">
    <property type="term" value="F:proton-transporting ATP synthase activity, rotational mechanism"/>
    <property type="evidence" value="ECO:0007669"/>
    <property type="project" value="UniProtKB-UniRule"/>
</dbReference>
<evidence type="ECO:0000256" key="2">
    <source>
        <dbReference type="ARBA" id="ARBA00004370"/>
    </source>
</evidence>
<evidence type="ECO:0000256" key="6">
    <source>
        <dbReference type="ARBA" id="ARBA00022781"/>
    </source>
</evidence>
<dbReference type="SUPFAM" id="SSF50615">
    <property type="entry name" value="N-terminal domain of alpha and beta subunits of F1 ATP synthase"/>
    <property type="match status" value="1"/>
</dbReference>
<dbReference type="CDD" id="cd01132">
    <property type="entry name" value="F1-ATPase_alpha_CD"/>
    <property type="match status" value="1"/>
</dbReference>
<feature type="site" description="Required for activity" evidence="14">
    <location>
        <position position="388"/>
    </location>
</feature>
<dbReference type="CDD" id="cd18116">
    <property type="entry name" value="ATP-synt_F1_alpha_N"/>
    <property type="match status" value="1"/>
</dbReference>
<evidence type="ECO:0000256" key="14">
    <source>
        <dbReference type="HAMAP-Rule" id="MF_01346"/>
    </source>
</evidence>
<dbReference type="InterPro" id="IPR020003">
    <property type="entry name" value="ATPase_a/bsu_AS"/>
</dbReference>
<evidence type="ECO:0000256" key="11">
    <source>
        <dbReference type="ARBA" id="ARBA00023196"/>
    </source>
</evidence>
<keyword evidence="19" id="KW-1185">Reference proteome</keyword>
<feature type="domain" description="ATP synthase alpha subunit C-terminal" evidence="16">
    <location>
        <begin position="397"/>
        <end position="521"/>
    </location>
</feature>
<keyword evidence="12 14" id="KW-0066">ATP synthesis</keyword>
<dbReference type="InterPro" id="IPR038376">
    <property type="entry name" value="ATP_synth_asu_C_sf"/>
</dbReference>
<comment type="similarity">
    <text evidence="3 14">Belongs to the ATPase alpha/beta chains family.</text>
</comment>
<feature type="domain" description="ATPase F1/V1/A1 complex alpha/beta subunit N-terminal" evidence="17">
    <location>
        <begin position="28"/>
        <end position="94"/>
    </location>
</feature>
<organism evidence="18 19">
    <name type="scientific">Parabacteroides chartae</name>
    <dbReference type="NCBI Taxonomy" id="1037355"/>
    <lineage>
        <taxon>Bacteria</taxon>
        <taxon>Pseudomonadati</taxon>
        <taxon>Bacteroidota</taxon>
        <taxon>Bacteroidia</taxon>
        <taxon>Bacteroidales</taxon>
        <taxon>Tannerellaceae</taxon>
        <taxon>Parabacteroides</taxon>
    </lineage>
</organism>
<dbReference type="InterPro" id="IPR033732">
    <property type="entry name" value="ATP_synth_F1_a_nt-bd_dom"/>
</dbReference>
<dbReference type="InterPro" id="IPR000793">
    <property type="entry name" value="ATP_synth_asu_C"/>
</dbReference>
<evidence type="ECO:0000256" key="13">
    <source>
        <dbReference type="ARBA" id="ARBA00026013"/>
    </source>
</evidence>
<keyword evidence="7 14" id="KW-0067">ATP-binding</keyword>
<evidence type="ECO:0000256" key="9">
    <source>
        <dbReference type="ARBA" id="ARBA00023065"/>
    </source>
</evidence>
<dbReference type="PANTHER" id="PTHR48082:SF2">
    <property type="entry name" value="ATP SYNTHASE SUBUNIT ALPHA, MITOCHONDRIAL"/>
    <property type="match status" value="1"/>
</dbReference>
<dbReference type="Pfam" id="PF02874">
    <property type="entry name" value="ATP-synt_ab_N"/>
    <property type="match status" value="1"/>
</dbReference>
<evidence type="ECO:0000259" key="15">
    <source>
        <dbReference type="Pfam" id="PF00006"/>
    </source>
</evidence>
<keyword evidence="4 14" id="KW-0813">Transport</keyword>
<dbReference type="NCBIfam" id="NF009884">
    <property type="entry name" value="PRK13343.1"/>
    <property type="match status" value="1"/>
</dbReference>
<dbReference type="AlphaFoldDB" id="A0A1T5CZD5"/>
<comment type="subcellular location">
    <subcellularLocation>
        <location evidence="14">Cell membrane</location>
        <topology evidence="14">Peripheral membrane protein</topology>
    </subcellularLocation>
    <subcellularLocation>
        <location evidence="2">Membrane</location>
    </subcellularLocation>
</comment>
<dbReference type="GO" id="GO:0005886">
    <property type="term" value="C:plasma membrane"/>
    <property type="evidence" value="ECO:0007669"/>
    <property type="project" value="UniProtKB-SubCell"/>
</dbReference>
<dbReference type="Gene3D" id="2.40.30.20">
    <property type="match status" value="1"/>
</dbReference>
<evidence type="ECO:0000259" key="17">
    <source>
        <dbReference type="Pfam" id="PF02874"/>
    </source>
</evidence>